<feature type="region of interest" description="Disordered" evidence="1">
    <location>
        <begin position="32"/>
        <end position="81"/>
    </location>
</feature>
<organism evidence="2 3">
    <name type="scientific">Mycobacterium tuberculosis</name>
    <dbReference type="NCBI Taxonomy" id="1773"/>
    <lineage>
        <taxon>Bacteria</taxon>
        <taxon>Bacillati</taxon>
        <taxon>Actinomycetota</taxon>
        <taxon>Actinomycetes</taxon>
        <taxon>Mycobacteriales</taxon>
        <taxon>Mycobacteriaceae</taxon>
        <taxon>Mycobacterium</taxon>
        <taxon>Mycobacterium tuberculosis complex</taxon>
    </lineage>
</organism>
<evidence type="ECO:0000256" key="1">
    <source>
        <dbReference type="SAM" id="MobiDB-lite"/>
    </source>
</evidence>
<dbReference type="AlphaFoldDB" id="A0A0U0RPD0"/>
<sequence length="81" mass="8589">MTQTGSSGRFFTQRWVGAATAASFTALMTRSVRSRSSVSRSSPSLRRESSSSSSTSSVIRRASDSMRASAYSVVGGRSELS</sequence>
<accession>A0A0U0RPD0</accession>
<evidence type="ECO:0000313" key="3">
    <source>
        <dbReference type="Proteomes" id="UP000038802"/>
    </source>
</evidence>
<proteinExistence type="predicted"/>
<dbReference type="Proteomes" id="UP000038802">
    <property type="component" value="Unassembled WGS sequence"/>
</dbReference>
<feature type="compositionally biased region" description="Low complexity" evidence="1">
    <location>
        <begin position="32"/>
        <end position="60"/>
    </location>
</feature>
<dbReference type="EMBL" id="CSAE01000385">
    <property type="protein sequence ID" value="COW21194.1"/>
    <property type="molecule type" value="Genomic_DNA"/>
</dbReference>
<evidence type="ECO:0000313" key="2">
    <source>
        <dbReference type="EMBL" id="COW21194.1"/>
    </source>
</evidence>
<protein>
    <submittedName>
        <fullName evidence="2">Uncharacterized protein</fullName>
    </submittedName>
</protein>
<gene>
    <name evidence="2" type="ORF">ERS007703_03072</name>
</gene>
<reference evidence="3" key="1">
    <citation type="submission" date="2015-03" db="EMBL/GenBank/DDBJ databases">
        <authorList>
            <consortium name="Pathogen Informatics"/>
        </authorList>
    </citation>
    <scope>NUCLEOTIDE SEQUENCE [LARGE SCALE GENOMIC DNA]</scope>
    <source>
        <strain evidence="3">K00500041</strain>
    </source>
</reference>
<name>A0A0U0RPD0_MYCTX</name>